<proteinExistence type="predicted"/>
<evidence type="ECO:0000313" key="4">
    <source>
        <dbReference type="EMBL" id="NEY80718.1"/>
    </source>
</evidence>
<dbReference type="SUPFAM" id="SSF51004">
    <property type="entry name" value="C-terminal (heme d1) domain of cytochrome cd1-nitrite reductase"/>
    <property type="match status" value="1"/>
</dbReference>
<keyword evidence="1" id="KW-0732">Signal</keyword>
<dbReference type="RefSeq" id="WP_163240394.1">
    <property type="nucleotide sequence ID" value="NZ_CP082780.1"/>
</dbReference>
<dbReference type="InterPro" id="IPR011048">
    <property type="entry name" value="Haem_d1_sf"/>
</dbReference>
<reference evidence="3 6" key="2">
    <citation type="submission" date="2020-07" db="EMBL/GenBank/DDBJ databases">
        <authorList>
            <person name="Feng H."/>
        </authorList>
    </citation>
    <scope>NUCLEOTIDE SEQUENCE [LARGE SCALE GENOMIC DNA]</scope>
    <source>
        <strain evidence="3">S-12</strain>
        <strain evidence="6">s-12</strain>
    </source>
</reference>
<evidence type="ECO:0000313" key="5">
    <source>
        <dbReference type="Proteomes" id="UP000472971"/>
    </source>
</evidence>
<dbReference type="Pfam" id="PF09826">
    <property type="entry name" value="Beta_propel"/>
    <property type="match status" value="1"/>
</dbReference>
<dbReference type="AlphaFoldDB" id="A0A6B3VU23"/>
<accession>A0A6B3VU23</accession>
<comment type="caution">
    <text evidence="4">The sequence shown here is derived from an EMBL/GenBank/DDBJ whole genome shotgun (WGS) entry which is preliminary data.</text>
</comment>
<dbReference type="InterPro" id="IPR014755">
    <property type="entry name" value="Cu-Rt/internalin_Ig-like"/>
</dbReference>
<evidence type="ECO:0000256" key="1">
    <source>
        <dbReference type="ARBA" id="ARBA00022729"/>
    </source>
</evidence>
<name>A0A6B3VU23_9BACI</name>
<keyword evidence="5" id="KW-1185">Reference proteome</keyword>
<dbReference type="EMBL" id="JACEIO010000006">
    <property type="protein sequence ID" value="MBA4536350.1"/>
    <property type="molecule type" value="Genomic_DNA"/>
</dbReference>
<dbReference type="Proteomes" id="UP000570010">
    <property type="component" value="Unassembled WGS sequence"/>
</dbReference>
<dbReference type="InterPro" id="IPR032812">
    <property type="entry name" value="SbsA_Ig"/>
</dbReference>
<organism evidence="4 5">
    <name type="scientific">Bacillus aquiflavi</name>
    <dbReference type="NCBI Taxonomy" id="2672567"/>
    <lineage>
        <taxon>Bacteria</taxon>
        <taxon>Bacillati</taxon>
        <taxon>Bacillota</taxon>
        <taxon>Bacilli</taxon>
        <taxon>Bacillales</taxon>
        <taxon>Bacillaceae</taxon>
        <taxon>Bacillus</taxon>
    </lineage>
</organism>
<dbReference type="Proteomes" id="UP000472971">
    <property type="component" value="Unassembled WGS sequence"/>
</dbReference>
<evidence type="ECO:0000313" key="6">
    <source>
        <dbReference type="Proteomes" id="UP000570010"/>
    </source>
</evidence>
<feature type="domain" description="SbsA Ig-like" evidence="2">
    <location>
        <begin position="47"/>
        <end position="127"/>
    </location>
</feature>
<dbReference type="Gene3D" id="2.60.40.1220">
    <property type="match status" value="1"/>
</dbReference>
<reference evidence="4 5" key="1">
    <citation type="submission" date="2020-02" db="EMBL/GenBank/DDBJ databases">
        <title>Bacillus aquiflavi sp. nov., isolated from yellow water of strong flavor Chinese baijiu in Yibin region of China.</title>
        <authorList>
            <person name="Xie J."/>
        </authorList>
    </citation>
    <scope>NUCLEOTIDE SEQUENCE [LARGE SCALE GENOMIC DNA]</scope>
    <source>
        <strain evidence="4 5">3H-10</strain>
    </source>
</reference>
<dbReference type="EMBL" id="JAAIWN010000006">
    <property type="protein sequence ID" value="NEY80718.1"/>
    <property type="molecule type" value="Genomic_DNA"/>
</dbReference>
<protein>
    <submittedName>
        <fullName evidence="3">Beta-propeller domain-containing protein</fullName>
    </submittedName>
</protein>
<evidence type="ECO:0000313" key="3">
    <source>
        <dbReference type="EMBL" id="MBA4536350.1"/>
    </source>
</evidence>
<gene>
    <name evidence="4" type="ORF">G4D64_04100</name>
    <name evidence="3" type="ORF">H1Z61_04135</name>
</gene>
<dbReference type="InterPro" id="IPR019198">
    <property type="entry name" value="Beta_propeller_containing"/>
</dbReference>
<sequence length="719" mass="81111">MRKKLVISGVCFLFVLAAVLYSKSQLKVVSGVVANSDDTPIVLAHKVWKITFSEKMDQSILKDDLIYVTNDKGKKQNVALSLSDDGKTIMIQPPKDGYAVDTEYTLYLDKDIKSAHGKKLKSKKEFLFLVQQNIPVIGSKKNLRNYFSKVIEYQKETAKFFGSEEEISQEISDSTDQANNQDVSETNIQVQGVDEADIVKTDGTHIFKVQDGKVNIIKAVPANEMNVLASISFKDVFSPEQLFLHENQLIVIGHSQTANEPQNKKQGKEIMIAPIYHSVKAIIYDVKDPKNPKQIREVEVEGSIVAARKTDGVVYLIANHIPDLFWALEEKRDIDLRPKFSDTAVSSDIQAVDYDQIQYFPDSNEGNYTIIAAVDLENQQKEASITTYLGSGEEIYMSKNSLYLAVRNDINPTKEEVVVDSNTNIYKFSVNGLNVALQSSTEVEGTVLNQFSMDEYNGYFRIATTKGNAWEDKRPSANNLYILDENLAQVGQLKDLARGERIYSARFMNDRIYIVTFKETDPLFVIDASDPKTPKVLGELKIPGFSNYLHPYDENHLIGFGHDTKIISEKGAQPFIRTNGVKISLFDISDVSNPKEKFTEVIGGSGTSSPLNYDHKALLYHKNKNLFAFPISVYQDVEGKQFDQSFEFQGAYVYNIDLQNGFTLKNKITHTKENAQYEEWENSIDRLVYIGDYLYALSPAKITVHDLKSNQQVGELPIH</sequence>
<evidence type="ECO:0000259" key="2">
    <source>
        <dbReference type="Pfam" id="PF13205"/>
    </source>
</evidence>
<dbReference type="Pfam" id="PF13205">
    <property type="entry name" value="Big_5"/>
    <property type="match status" value="1"/>
</dbReference>